<keyword evidence="1" id="KW-0472">Membrane</keyword>
<sequence>MRNSIRDAARVAFNTYPLSRFRSFEERLGIAGFMLMLLFALCQPLWAHEFKAGDIEVVHPWSRATPAGAKVAAGYLAIKNAGSQADRLVSATGEIAGRVEIHEMAVDDKGVMTMRPLANGLEIPAGGEAELKPGGFHIMFLDLKQDVKEGETFKGSLTFEKAGTVDVEFAVEAMGGKSGHDGHGG</sequence>
<dbReference type="PANTHER" id="PTHR36302:SF1">
    <property type="entry name" value="COPPER CHAPERONE PCU(A)C"/>
    <property type="match status" value="1"/>
</dbReference>
<reference evidence="2 3" key="1">
    <citation type="submission" date="2018-06" db="EMBL/GenBank/DDBJ databases">
        <title>Genomic Encyclopedia of Type Strains, Phase IV (KMG-IV): sequencing the most valuable type-strain genomes for metagenomic binning, comparative biology and taxonomic classification.</title>
        <authorList>
            <person name="Goeker M."/>
        </authorList>
    </citation>
    <scope>NUCLEOTIDE SEQUENCE [LARGE SCALE GENOMIC DNA]</scope>
    <source>
        <strain evidence="2 3">DSM 26720</strain>
    </source>
</reference>
<proteinExistence type="predicted"/>
<dbReference type="InterPro" id="IPR036182">
    <property type="entry name" value="PCuAC_sf"/>
</dbReference>
<dbReference type="Proteomes" id="UP000249453">
    <property type="component" value="Unassembled WGS sequence"/>
</dbReference>
<comment type="caution">
    <text evidence="2">The sequence shown here is derived from an EMBL/GenBank/DDBJ whole genome shotgun (WGS) entry which is preliminary data.</text>
</comment>
<dbReference type="PANTHER" id="PTHR36302">
    <property type="entry name" value="BLR7088 PROTEIN"/>
    <property type="match status" value="1"/>
</dbReference>
<keyword evidence="1" id="KW-1133">Transmembrane helix</keyword>
<dbReference type="InterPro" id="IPR007410">
    <property type="entry name" value="LpqE-like"/>
</dbReference>
<dbReference type="Pfam" id="PF04314">
    <property type="entry name" value="PCuAC"/>
    <property type="match status" value="1"/>
</dbReference>
<protein>
    <recommendedName>
        <fullName evidence="4">Copper(I)-binding protein</fullName>
    </recommendedName>
</protein>
<gene>
    <name evidence="2" type="ORF">C7374_1179</name>
</gene>
<dbReference type="InterPro" id="IPR058248">
    <property type="entry name" value="Lxx211020-like"/>
</dbReference>
<dbReference type="OrthoDB" id="9796962at2"/>
<accession>A0A364JSA0</accession>
<evidence type="ECO:0000256" key="1">
    <source>
        <dbReference type="SAM" id="Phobius"/>
    </source>
</evidence>
<dbReference type="EMBL" id="QLMK01000017">
    <property type="protein sequence ID" value="RAK25934.1"/>
    <property type="molecule type" value="Genomic_DNA"/>
</dbReference>
<name>A0A364JSA0_9HYPH</name>
<keyword evidence="3" id="KW-1185">Reference proteome</keyword>
<evidence type="ECO:0008006" key="4">
    <source>
        <dbReference type="Google" id="ProtNLM"/>
    </source>
</evidence>
<feature type="transmembrane region" description="Helical" evidence="1">
    <location>
        <begin position="28"/>
        <end position="46"/>
    </location>
</feature>
<keyword evidence="1" id="KW-0812">Transmembrane</keyword>
<organism evidence="2 3">
    <name type="scientific">Falsochrobactrum ovis</name>
    <dbReference type="NCBI Taxonomy" id="1293442"/>
    <lineage>
        <taxon>Bacteria</taxon>
        <taxon>Pseudomonadati</taxon>
        <taxon>Pseudomonadota</taxon>
        <taxon>Alphaproteobacteria</taxon>
        <taxon>Hyphomicrobiales</taxon>
        <taxon>Brucellaceae</taxon>
        <taxon>Falsochrobactrum</taxon>
    </lineage>
</organism>
<dbReference type="AlphaFoldDB" id="A0A364JSA0"/>
<dbReference type="RefSeq" id="WP_111576221.1">
    <property type="nucleotide sequence ID" value="NZ_JBHEEY010000017.1"/>
</dbReference>
<evidence type="ECO:0000313" key="2">
    <source>
        <dbReference type="EMBL" id="RAK25934.1"/>
    </source>
</evidence>
<dbReference type="Gene3D" id="2.60.40.1890">
    <property type="entry name" value="PCu(A)C copper chaperone"/>
    <property type="match status" value="1"/>
</dbReference>
<evidence type="ECO:0000313" key="3">
    <source>
        <dbReference type="Proteomes" id="UP000249453"/>
    </source>
</evidence>
<dbReference type="SUPFAM" id="SSF110087">
    <property type="entry name" value="DR1885-like metal-binding protein"/>
    <property type="match status" value="1"/>
</dbReference>